<reference evidence="1 2" key="1">
    <citation type="submission" date="2007-08" db="EMBL/GenBank/DDBJ databases">
        <authorList>
            <consortium name="The Citrobacter koseri Genome Sequencing Project"/>
            <person name="McClelland M."/>
            <person name="Sanderson E.K."/>
            <person name="Porwollik S."/>
            <person name="Spieth J."/>
            <person name="Clifton W.S."/>
            <person name="Latreille P."/>
            <person name="Courtney L."/>
            <person name="Wang C."/>
            <person name="Pepin K."/>
            <person name="Bhonagiri V."/>
            <person name="Nash W."/>
            <person name="Johnson M."/>
            <person name="Thiruvilangam P."/>
            <person name="Wilson R."/>
        </authorList>
    </citation>
    <scope>NUCLEOTIDE SEQUENCE [LARGE SCALE GENOMIC DNA]</scope>
    <source>
        <strain evidence="2">ATCC BAA-895 / CDC 4225-83 / SGSC4696</strain>
    </source>
</reference>
<keyword evidence="2" id="KW-1185">Reference proteome</keyword>
<name>A8AKD2_CITK8</name>
<organism evidence="1 2">
    <name type="scientific">Citrobacter koseri (strain ATCC BAA-895 / CDC 4225-83 / SGSC4696)</name>
    <dbReference type="NCBI Taxonomy" id="290338"/>
    <lineage>
        <taxon>Bacteria</taxon>
        <taxon>Pseudomonadati</taxon>
        <taxon>Pseudomonadota</taxon>
        <taxon>Gammaproteobacteria</taxon>
        <taxon>Enterobacterales</taxon>
        <taxon>Enterobacteriaceae</taxon>
        <taxon>Citrobacter</taxon>
    </lineage>
</organism>
<proteinExistence type="predicted"/>
<accession>A8AKD2</accession>
<dbReference type="HOGENOM" id="CLU_2932928_0_0_6"/>
<dbReference type="Proteomes" id="UP000008148">
    <property type="component" value="Chromosome"/>
</dbReference>
<gene>
    <name evidence="1" type="ordered locus">CKO_02839</name>
</gene>
<dbReference type="EMBL" id="CP000822">
    <property type="protein sequence ID" value="ABV13945.1"/>
    <property type="molecule type" value="Genomic_DNA"/>
</dbReference>
<evidence type="ECO:0000313" key="2">
    <source>
        <dbReference type="Proteomes" id="UP000008148"/>
    </source>
</evidence>
<sequence>MRMIVLILANYTSPAHIEKDFFAYYFPALFARKIMERLWRFNEKNLKIKWREYLNLFLCP</sequence>
<dbReference type="KEGG" id="cko:CKO_02839"/>
<evidence type="ECO:0000313" key="1">
    <source>
        <dbReference type="EMBL" id="ABV13945.1"/>
    </source>
</evidence>
<protein>
    <submittedName>
        <fullName evidence="1">Uncharacterized protein</fullName>
    </submittedName>
</protein>
<dbReference type="AlphaFoldDB" id="A8AKD2"/>